<evidence type="ECO:0008006" key="3">
    <source>
        <dbReference type="Google" id="ProtNLM"/>
    </source>
</evidence>
<evidence type="ECO:0000313" key="1">
    <source>
        <dbReference type="EMBL" id="CAL0326491.1"/>
    </source>
</evidence>
<comment type="caution">
    <text evidence="1">The sequence shown here is derived from an EMBL/GenBank/DDBJ whole genome shotgun (WGS) entry which is preliminary data.</text>
</comment>
<protein>
    <recommendedName>
        <fullName evidence="3">DUF659 domain-containing protein</fullName>
    </recommendedName>
</protein>
<sequence length="199" mass="22682">MYCSKFYKGGGIHRIKQHLKGDVLPCLSVLFEVKHQLKEHLNQVSGSRKRGANRIRMEEDLYEKNVIENEGNMNHPIPTKAKGNTNTLGFAPRTTPGAQPSIRMGFLGKDAIHKADLAVARFVYDCCIPFNCTNSVYYQPMIDVIAAIGPDYKGPTYYAIRSNLLHEMKKEVELLVENFWNFWKETGCTIMADGWRPKK</sequence>
<proteinExistence type="predicted"/>
<dbReference type="PANTHER" id="PTHR46951">
    <property type="entry name" value="BED-TYPE DOMAIN-CONTAINING PROTEIN"/>
    <property type="match status" value="1"/>
</dbReference>
<evidence type="ECO:0000313" key="2">
    <source>
        <dbReference type="Proteomes" id="UP001497480"/>
    </source>
</evidence>
<accession>A0AAV1XXH1</accession>
<keyword evidence="2" id="KW-1185">Reference proteome</keyword>
<dbReference type="PANTHER" id="PTHR46951:SF2">
    <property type="entry name" value="BED-TYPE DOMAIN-CONTAINING PROTEIN"/>
    <property type="match status" value="1"/>
</dbReference>
<gene>
    <name evidence="1" type="ORF">LLUT_LOCUS27551</name>
</gene>
<reference evidence="1 2" key="1">
    <citation type="submission" date="2024-03" db="EMBL/GenBank/DDBJ databases">
        <authorList>
            <person name="Martinez-Hernandez J."/>
        </authorList>
    </citation>
    <scope>NUCLEOTIDE SEQUENCE [LARGE SCALE GENOMIC DNA]</scope>
</reference>
<dbReference type="EMBL" id="CAXHTB010000019">
    <property type="protein sequence ID" value="CAL0326491.1"/>
    <property type="molecule type" value="Genomic_DNA"/>
</dbReference>
<dbReference type="Proteomes" id="UP001497480">
    <property type="component" value="Unassembled WGS sequence"/>
</dbReference>
<organism evidence="1 2">
    <name type="scientific">Lupinus luteus</name>
    <name type="common">European yellow lupine</name>
    <dbReference type="NCBI Taxonomy" id="3873"/>
    <lineage>
        <taxon>Eukaryota</taxon>
        <taxon>Viridiplantae</taxon>
        <taxon>Streptophyta</taxon>
        <taxon>Embryophyta</taxon>
        <taxon>Tracheophyta</taxon>
        <taxon>Spermatophyta</taxon>
        <taxon>Magnoliopsida</taxon>
        <taxon>eudicotyledons</taxon>
        <taxon>Gunneridae</taxon>
        <taxon>Pentapetalae</taxon>
        <taxon>rosids</taxon>
        <taxon>fabids</taxon>
        <taxon>Fabales</taxon>
        <taxon>Fabaceae</taxon>
        <taxon>Papilionoideae</taxon>
        <taxon>50 kb inversion clade</taxon>
        <taxon>genistoids sensu lato</taxon>
        <taxon>core genistoids</taxon>
        <taxon>Genisteae</taxon>
        <taxon>Lupinus</taxon>
    </lineage>
</organism>
<dbReference type="AlphaFoldDB" id="A0AAV1XXH1"/>
<name>A0AAV1XXH1_LUPLU</name>